<evidence type="ECO:0000256" key="2">
    <source>
        <dbReference type="ARBA" id="ARBA00022723"/>
    </source>
</evidence>
<dbReference type="SUPFAM" id="SSF51338">
    <property type="entry name" value="Composite domain of metallo-dependent hydrolases"/>
    <property type="match status" value="1"/>
</dbReference>
<sequence length="376" mass="38541">MTVLYGASIVTPDEIITEGWIATAGARIDAIGRGAPPATDAQNLGGGFLVPAFIDIHCHGGAGADFGSADAEQVDRAARYHRNHGTGGMLASLVTAPIEELCKQLAVIADIVESADTPLLGAHLEGPFLSQMRCGAQNPAFLTAPDVSAFRKMVDVSRGTLKMITIAPELPGAGEVVEAARAAGVVAALGHTDATFAQAATAIVRGASVATHLFNGMRPLRHRDPGPVLASLDSGIACEVINDGVHVHAAITRMVAERDPSQLVLVTDAISATGMGDGQYTLGGQPVLVENGQARLASSGSLAGSTLTMDVAVRRAVVECGLPLEVAVAAASTNPARVLGESSRRGRIAAGLAADLVHLDDELQVKNVICGGRRQP</sequence>
<evidence type="ECO:0000256" key="3">
    <source>
        <dbReference type="ARBA" id="ARBA00022801"/>
    </source>
</evidence>
<organism evidence="7 8">
    <name type="scientific">Pseudonocardia acidicola</name>
    <dbReference type="NCBI Taxonomy" id="2724939"/>
    <lineage>
        <taxon>Bacteria</taxon>
        <taxon>Bacillati</taxon>
        <taxon>Actinomycetota</taxon>
        <taxon>Actinomycetes</taxon>
        <taxon>Pseudonocardiales</taxon>
        <taxon>Pseudonocardiaceae</taxon>
        <taxon>Pseudonocardia</taxon>
    </lineage>
</organism>
<comment type="caution">
    <text evidence="7">The sequence shown here is derived from an EMBL/GenBank/DDBJ whole genome shotgun (WGS) entry which is preliminary data.</text>
</comment>
<dbReference type="CDD" id="cd00854">
    <property type="entry name" value="NagA"/>
    <property type="match status" value="1"/>
</dbReference>
<dbReference type="Gene3D" id="3.20.20.140">
    <property type="entry name" value="Metal-dependent hydrolases"/>
    <property type="match status" value="1"/>
</dbReference>
<keyword evidence="2" id="KW-0479">Metal-binding</keyword>
<keyword evidence="3 5" id="KW-0378">Hydrolase</keyword>
<dbReference type="EMBL" id="JAAXLA010000011">
    <property type="protein sequence ID" value="NMH97387.1"/>
    <property type="molecule type" value="Genomic_DNA"/>
</dbReference>
<name>A0ABX1S998_9PSEU</name>
<protein>
    <submittedName>
        <fullName evidence="7">N-acetylglucosamine-6-phosphate deacetylase</fullName>
        <ecNumber evidence="7">3.5.1.25</ecNumber>
    </submittedName>
</protein>
<dbReference type="Pfam" id="PF01979">
    <property type="entry name" value="Amidohydro_1"/>
    <property type="match status" value="1"/>
</dbReference>
<proteinExistence type="inferred from homology"/>
<dbReference type="InterPro" id="IPR003764">
    <property type="entry name" value="GlcNAc_6-P_deAcase"/>
</dbReference>
<dbReference type="PANTHER" id="PTHR11113:SF14">
    <property type="entry name" value="N-ACETYLGLUCOSAMINE-6-PHOSPHATE DEACETYLASE"/>
    <property type="match status" value="1"/>
</dbReference>
<dbReference type="Proteomes" id="UP000820669">
    <property type="component" value="Unassembled WGS sequence"/>
</dbReference>
<evidence type="ECO:0000256" key="1">
    <source>
        <dbReference type="ARBA" id="ARBA00010716"/>
    </source>
</evidence>
<dbReference type="NCBIfam" id="TIGR00221">
    <property type="entry name" value="nagA"/>
    <property type="match status" value="1"/>
</dbReference>
<gene>
    <name evidence="7" type="primary">nagA</name>
    <name evidence="7" type="ORF">HF526_08705</name>
</gene>
<dbReference type="InterPro" id="IPR032466">
    <property type="entry name" value="Metal_Hydrolase"/>
</dbReference>
<dbReference type="SUPFAM" id="SSF51556">
    <property type="entry name" value="Metallo-dependent hydrolases"/>
    <property type="match status" value="1"/>
</dbReference>
<dbReference type="Gene3D" id="2.30.40.10">
    <property type="entry name" value="Urease, subunit C, domain 1"/>
    <property type="match status" value="1"/>
</dbReference>
<accession>A0ABX1S998</accession>
<dbReference type="PIRSF" id="PIRSF038994">
    <property type="entry name" value="NagA"/>
    <property type="match status" value="1"/>
</dbReference>
<dbReference type="PANTHER" id="PTHR11113">
    <property type="entry name" value="N-ACETYLGLUCOSAMINE-6-PHOSPHATE DEACETYLASE"/>
    <property type="match status" value="1"/>
</dbReference>
<keyword evidence="4 5" id="KW-0119">Carbohydrate metabolism</keyword>
<dbReference type="InterPro" id="IPR011059">
    <property type="entry name" value="Metal-dep_hydrolase_composite"/>
</dbReference>
<evidence type="ECO:0000256" key="5">
    <source>
        <dbReference type="PIRNR" id="PIRNR038994"/>
    </source>
</evidence>
<dbReference type="InterPro" id="IPR006680">
    <property type="entry name" value="Amidohydro-rel"/>
</dbReference>
<dbReference type="GO" id="GO:0008448">
    <property type="term" value="F:N-acetylglucosamine-6-phosphate deacetylase activity"/>
    <property type="evidence" value="ECO:0007669"/>
    <property type="project" value="UniProtKB-EC"/>
</dbReference>
<evidence type="ECO:0000259" key="6">
    <source>
        <dbReference type="Pfam" id="PF01979"/>
    </source>
</evidence>
<reference evidence="7 8" key="1">
    <citation type="submission" date="2020-04" db="EMBL/GenBank/DDBJ databases">
        <authorList>
            <person name="Klaysubun C."/>
            <person name="Duangmal K."/>
            <person name="Lipun K."/>
        </authorList>
    </citation>
    <scope>NUCLEOTIDE SEQUENCE [LARGE SCALE GENOMIC DNA]</scope>
    <source>
        <strain evidence="7 8">K10HN5</strain>
    </source>
</reference>
<feature type="domain" description="Amidohydrolase-related" evidence="6">
    <location>
        <begin position="48"/>
        <end position="373"/>
    </location>
</feature>
<evidence type="ECO:0000313" key="8">
    <source>
        <dbReference type="Proteomes" id="UP000820669"/>
    </source>
</evidence>
<evidence type="ECO:0000313" key="7">
    <source>
        <dbReference type="EMBL" id="NMH97387.1"/>
    </source>
</evidence>
<dbReference type="EC" id="3.5.1.25" evidence="7"/>
<keyword evidence="8" id="KW-1185">Reference proteome</keyword>
<comment type="similarity">
    <text evidence="1 5">Belongs to the metallo-dependent hydrolases superfamily. NagA family.</text>
</comment>
<evidence type="ECO:0000256" key="4">
    <source>
        <dbReference type="ARBA" id="ARBA00023277"/>
    </source>
</evidence>